<dbReference type="Proteomes" id="UP000001409">
    <property type="component" value="Chromosome"/>
</dbReference>
<proteinExistence type="predicted"/>
<organism evidence="2 3">
    <name type="scientific">Corynebacterium efficiens (strain DSM 44549 / YS-314 / AJ 12310 / JCM 11189 / NBRC 100395)</name>
    <dbReference type="NCBI Taxonomy" id="196164"/>
    <lineage>
        <taxon>Bacteria</taxon>
        <taxon>Bacillati</taxon>
        <taxon>Actinomycetota</taxon>
        <taxon>Actinomycetes</taxon>
        <taxon>Mycobacteriales</taxon>
        <taxon>Corynebacteriaceae</taxon>
        <taxon>Corynebacterium</taxon>
    </lineage>
</organism>
<reference evidence="2 3" key="1">
    <citation type="journal article" date="2003" name="Genome Res.">
        <title>Comparative complete genome sequence analysis of the amino acid replacements responsible for the thermostability of Corynebacterium efficiens.</title>
        <authorList>
            <person name="Nishio Y."/>
            <person name="Nakamura Y."/>
            <person name="Kawarabayasi Y."/>
            <person name="Usuda Y."/>
            <person name="Kimura E."/>
            <person name="Sugimoto S."/>
            <person name="Matsui K."/>
            <person name="Yamagishi A."/>
            <person name="Kikuchi H."/>
            <person name="Ikeo K."/>
            <person name="Gojobori T."/>
        </authorList>
    </citation>
    <scope>NUCLEOTIDE SEQUENCE [LARGE SCALE GENOMIC DNA]</scope>
    <source>
        <strain evidence="3">DSM 44549 / YS-314 / AJ 12310 / JCM 11189 / NBRC 100395</strain>
    </source>
</reference>
<accession>C8NJR3</accession>
<evidence type="ECO:0000256" key="1">
    <source>
        <dbReference type="SAM" id="MobiDB-lite"/>
    </source>
</evidence>
<accession>Q8FM76</accession>
<dbReference type="EMBL" id="BA000035">
    <property type="protein sequence ID" value="BAC19441.1"/>
    <property type="molecule type" value="Genomic_DNA"/>
</dbReference>
<feature type="region of interest" description="Disordered" evidence="1">
    <location>
        <begin position="375"/>
        <end position="418"/>
    </location>
</feature>
<protein>
    <submittedName>
        <fullName evidence="2">Uncharacterized protein</fullName>
    </submittedName>
</protein>
<evidence type="ECO:0000313" key="2">
    <source>
        <dbReference type="EMBL" id="BAC19441.1"/>
    </source>
</evidence>
<feature type="compositionally biased region" description="Low complexity" evidence="1">
    <location>
        <begin position="375"/>
        <end position="407"/>
    </location>
</feature>
<keyword evidence="3" id="KW-1185">Reference proteome</keyword>
<feature type="compositionally biased region" description="Acidic residues" evidence="1">
    <location>
        <begin position="408"/>
        <end position="418"/>
    </location>
</feature>
<name>Q8FM76_COREF</name>
<dbReference type="STRING" id="196164.gene:10743078"/>
<evidence type="ECO:0000313" key="3">
    <source>
        <dbReference type="Proteomes" id="UP000001409"/>
    </source>
</evidence>
<dbReference type="RefSeq" id="WP_006769005.1">
    <property type="nucleotide sequence ID" value="NC_004369.1"/>
</dbReference>
<sequence length="418" mass="43388">MPATDAVTFDAQFQSPEVTTRWARSSVTSGFGNRTLEITTPAGVQTQSWSEGPSRANSADRQYSAEACAYGGLAGAPGPCAQSGDITGASITRGNYDFFVNSSLLGLGLDGGSVGINTDSPSTNQPSITTGVRCYVDENNAPRMIASRPTGTVQYGASTTLGLVTSGAEVSLSTINNGSTFIDEKGDTLLGVSTSHVQVTPEWGVAPDGRAYSQVRLDFRATASRLLSSYDSGWHTVTFRSECGFTMGSEQPMRLMQAPPQLEMAPPIVEDPPLTSAIGSPQTSGFTTEDSLSWQGGEYHLLATRELDALDRLALEAVLAEIATSGGVERTNWKLFDAPTAGEPVPVVEVVLVDGALAQIRPVVDGVASPVPDVIPTTSITPTTVAPTTSATPTPVATPTPTTTVAPPDEEPGGDGDG</sequence>
<dbReference type="AlphaFoldDB" id="Q8FM76"/>
<dbReference type="HOGENOM" id="CLU_656751_0_0_11"/>
<dbReference type="KEGG" id="cef:CE2631"/>